<dbReference type="InterPro" id="IPR004089">
    <property type="entry name" value="MCPsignal_dom"/>
</dbReference>
<keyword evidence="5" id="KW-0812">Transmembrane</keyword>
<proteinExistence type="inferred from homology"/>
<dbReference type="EMBL" id="CP019628">
    <property type="protein sequence ID" value="AQP99884.1"/>
    <property type="molecule type" value="Genomic_DNA"/>
</dbReference>
<dbReference type="STRING" id="247523.B0W48_08815"/>
<evidence type="ECO:0000259" key="7">
    <source>
        <dbReference type="PROSITE" id="PS50885"/>
    </source>
</evidence>
<feature type="transmembrane region" description="Helical" evidence="5">
    <location>
        <begin position="327"/>
        <end position="350"/>
    </location>
</feature>
<dbReference type="PANTHER" id="PTHR32089:SF70">
    <property type="entry name" value="ENERGY TAXIS MODULATING METHYL ACCEPTING SENSORY TRANSDUCER"/>
    <property type="match status" value="1"/>
</dbReference>
<dbReference type="Pfam" id="PF00015">
    <property type="entry name" value="MCPsignal"/>
    <property type="match status" value="1"/>
</dbReference>
<evidence type="ECO:0000313" key="8">
    <source>
        <dbReference type="EMBL" id="AQP99884.1"/>
    </source>
</evidence>
<dbReference type="PROSITE" id="PS50885">
    <property type="entry name" value="HAMP"/>
    <property type="match status" value="1"/>
</dbReference>
<evidence type="ECO:0000256" key="5">
    <source>
        <dbReference type="SAM" id="Phobius"/>
    </source>
</evidence>
<evidence type="ECO:0000256" key="3">
    <source>
        <dbReference type="ARBA" id="ARBA00029447"/>
    </source>
</evidence>
<organism evidence="8 9">
    <name type="scientific">Pseudoalteromonas aliena</name>
    <dbReference type="NCBI Taxonomy" id="247523"/>
    <lineage>
        <taxon>Bacteria</taxon>
        <taxon>Pseudomonadati</taxon>
        <taxon>Pseudomonadota</taxon>
        <taxon>Gammaproteobacteria</taxon>
        <taxon>Alteromonadales</taxon>
        <taxon>Pseudoalteromonadaceae</taxon>
        <taxon>Pseudoalteromonas</taxon>
    </lineage>
</organism>
<reference evidence="8 9" key="1">
    <citation type="submission" date="2017-02" db="EMBL/GenBank/DDBJ databases">
        <title>Complete genome sequence of the cold-active Pseudoalteromonas aliena strain EH1 isolated from Arctic seawater.</title>
        <authorList>
            <person name="Kim E."/>
            <person name="Heo E."/>
            <person name="Kim H."/>
            <person name="Kim D."/>
        </authorList>
    </citation>
    <scope>NUCLEOTIDE SEQUENCE [LARGE SCALE GENOMIC DNA]</scope>
    <source>
        <strain evidence="8 9">EH1</strain>
    </source>
</reference>
<dbReference type="RefSeq" id="WP_077536623.1">
    <property type="nucleotide sequence ID" value="NZ_CP019628.1"/>
</dbReference>
<dbReference type="Gene3D" id="1.10.287.950">
    <property type="entry name" value="Methyl-accepting chemotaxis protein"/>
    <property type="match status" value="1"/>
</dbReference>
<keyword evidence="2 4" id="KW-0807">Transducer</keyword>
<feature type="domain" description="HAMP" evidence="7">
    <location>
        <begin position="347"/>
        <end position="399"/>
    </location>
</feature>
<comment type="similarity">
    <text evidence="3">Belongs to the methyl-accepting chemotaxis (MCP) protein family.</text>
</comment>
<dbReference type="GO" id="GO:0006935">
    <property type="term" value="P:chemotaxis"/>
    <property type="evidence" value="ECO:0007669"/>
    <property type="project" value="UniProtKB-ARBA"/>
</dbReference>
<evidence type="ECO:0000313" key="9">
    <source>
        <dbReference type="Proteomes" id="UP000188243"/>
    </source>
</evidence>
<dbReference type="Proteomes" id="UP000188243">
    <property type="component" value="Chromosome"/>
</dbReference>
<dbReference type="SMART" id="SM00283">
    <property type="entry name" value="MA"/>
    <property type="match status" value="1"/>
</dbReference>
<name>A0A1Q2GXR4_9GAMM</name>
<dbReference type="AlphaFoldDB" id="A0A1Q2GXR4"/>
<evidence type="ECO:0000256" key="4">
    <source>
        <dbReference type="PROSITE-ProRule" id="PRU00284"/>
    </source>
</evidence>
<dbReference type="PANTHER" id="PTHR32089">
    <property type="entry name" value="METHYL-ACCEPTING CHEMOTAXIS PROTEIN MCPB"/>
    <property type="match status" value="1"/>
</dbReference>
<dbReference type="KEGG" id="paln:B0W48_08815"/>
<dbReference type="Pfam" id="PF00672">
    <property type="entry name" value="HAMP"/>
    <property type="match status" value="1"/>
</dbReference>
<accession>A0A1Q2GXR4</accession>
<sequence length="676" mass="74781">MRSIAIKHKIILAFSAIGLLMLTSSLFFYWSLNQISTTTLRIETLAVPTQQVSKDLRLSLLSITKFNALAYSQTKPDLLLLNKTQALAEQKQFLVMLNTLKPQLVQQQSMQTLLATTTGNFNKLNAISAAMFTAKEQRFKAQSTTATLIKKFGEQLGNLSNNLLDIELLTVPEKQQPLLNSMFGTATRIDDLLFNLSNNIKNITQTTSTDELNNLQQDTSFLLDNIEPNFNYLEQQSAPFINDINVAQLITQFKDLRTLLNGSSGIYTEQNKTLENKTAAQQSFERFQQEFINIENQLLKLNELADERFNLLQDNAKSAISVGSKSVIITALILIALLIIISIFTTNAMLKPLKKVNRDLTRIASGDFSKRSHPRSKDEFGTLFNNINKLSDDLSHLIKAISNDAHELDKSAIQTSEKGQQMTIVAQQQLERSAQATTLAQNMLTNSQAVYEQADNTSSEITNASQFANDVNQIANQNSLSIEALLSRLDKAVSSTEELAEFTDLIGAIVETISSIAEQTNLLALNAAIEAARAGENGRGFAVVADEVRSLAARTQSSTSEINTMIQTLQQHTKTTQSEINDGQQQAKQCVENSTELNQAVERIKSTLLSVNQMSEQIANASHEQLTNSNDIQKIMAKVTEQATLNANNATTLASESEDVNQLAHSLTSAVERFKF</sequence>
<evidence type="ECO:0000256" key="1">
    <source>
        <dbReference type="ARBA" id="ARBA00004370"/>
    </source>
</evidence>
<dbReference type="InterPro" id="IPR003660">
    <property type="entry name" value="HAMP_dom"/>
</dbReference>
<dbReference type="GO" id="GO:0007165">
    <property type="term" value="P:signal transduction"/>
    <property type="evidence" value="ECO:0007669"/>
    <property type="project" value="UniProtKB-KW"/>
</dbReference>
<evidence type="ECO:0000259" key="6">
    <source>
        <dbReference type="PROSITE" id="PS50111"/>
    </source>
</evidence>
<keyword evidence="5" id="KW-1133">Transmembrane helix</keyword>
<dbReference type="GO" id="GO:0016020">
    <property type="term" value="C:membrane"/>
    <property type="evidence" value="ECO:0007669"/>
    <property type="project" value="UniProtKB-SubCell"/>
</dbReference>
<dbReference type="CDD" id="cd06225">
    <property type="entry name" value="HAMP"/>
    <property type="match status" value="1"/>
</dbReference>
<gene>
    <name evidence="8" type="ORF">B0W48_08815</name>
</gene>
<protein>
    <submittedName>
        <fullName evidence="8">Methyl-accepting chemotaxis protein</fullName>
    </submittedName>
</protein>
<dbReference type="SMART" id="SM00304">
    <property type="entry name" value="HAMP"/>
    <property type="match status" value="1"/>
</dbReference>
<evidence type="ECO:0000256" key="2">
    <source>
        <dbReference type="ARBA" id="ARBA00023224"/>
    </source>
</evidence>
<dbReference type="PROSITE" id="PS50111">
    <property type="entry name" value="CHEMOTAXIS_TRANSDUC_2"/>
    <property type="match status" value="1"/>
</dbReference>
<dbReference type="SUPFAM" id="SSF58104">
    <property type="entry name" value="Methyl-accepting chemotaxis protein (MCP) signaling domain"/>
    <property type="match status" value="1"/>
</dbReference>
<feature type="domain" description="Methyl-accepting transducer" evidence="6">
    <location>
        <begin position="404"/>
        <end position="640"/>
    </location>
</feature>
<dbReference type="FunFam" id="1.10.287.950:FF:000001">
    <property type="entry name" value="Methyl-accepting chemotaxis sensory transducer"/>
    <property type="match status" value="1"/>
</dbReference>
<comment type="subcellular location">
    <subcellularLocation>
        <location evidence="1">Membrane</location>
    </subcellularLocation>
</comment>
<feature type="transmembrane region" description="Helical" evidence="5">
    <location>
        <begin position="12"/>
        <end position="32"/>
    </location>
</feature>
<keyword evidence="5" id="KW-0472">Membrane</keyword>